<comment type="similarity">
    <text evidence="1">Belongs to the 'GDSL' lipolytic enzyme family.</text>
</comment>
<dbReference type="Gene3D" id="3.40.50.1110">
    <property type="entry name" value="SGNH hydrolase"/>
    <property type="match status" value="1"/>
</dbReference>
<evidence type="ECO:0000313" key="5">
    <source>
        <dbReference type="EMBL" id="KAK9001887.1"/>
    </source>
</evidence>
<keyword evidence="6" id="KW-1185">Reference proteome</keyword>
<keyword evidence="4" id="KW-0325">Glycoprotein</keyword>
<protein>
    <recommendedName>
        <fullName evidence="7">GDSL esterase/lipase</fullName>
    </recommendedName>
</protein>
<keyword evidence="3" id="KW-0378">Hydrolase</keyword>
<sequence length="460" mass="51509">MHLNYSAPPMVWAGLALMCMREAVLHTRNNASNSALKEEEMVKRVDKSVDEIFFISATSMAIEAIVCIRQRFVVTFLQAPISMAALYIHSLLKLAFLCSFWPIITALSLNYPAVFNFGDSNSDTGGIVAGKAFTLARFNGQTYFHEFSGRFCDGRLIIDFLMETMELPYMNPYLESVGSPSFQTGCNFATGGATIQPANAASMNPFSFNLQLSQFFRFKNRVLTLLSKDNELEKYLPAEDYFRKALYMFDIGQNDLDGALYSLKSEKQVLDFVLKLVYDLNYGMKRLYNAGARNFWVHNTGPLGCLPRIISTFGENPSNLDEHGCIASHNRAATIFNQKLRDICLQFLAQCPEANITYVDIYSIKLNLISNHSLYRFQQPLAACCGYGGPPLNFDIRMPCGITKDLNGTIATANPCNNTAEYINWDGTHYTEAANRFVADQILTGNYSDSPHLGTSPFFN</sequence>
<dbReference type="Pfam" id="PF00657">
    <property type="entry name" value="Lipase_GDSL"/>
    <property type="match status" value="1"/>
</dbReference>
<evidence type="ECO:0000313" key="6">
    <source>
        <dbReference type="Proteomes" id="UP001396334"/>
    </source>
</evidence>
<accession>A0ABR2QMJ0</accession>
<keyword evidence="2" id="KW-0732">Signal</keyword>
<dbReference type="PANTHER" id="PTHR22835">
    <property type="entry name" value="ZINC FINGER FYVE DOMAIN CONTAINING PROTEIN"/>
    <property type="match status" value="1"/>
</dbReference>
<comment type="caution">
    <text evidence="5">The sequence shown here is derived from an EMBL/GenBank/DDBJ whole genome shotgun (WGS) entry which is preliminary data.</text>
</comment>
<dbReference type="SUPFAM" id="SSF52266">
    <property type="entry name" value="SGNH hydrolase"/>
    <property type="match status" value="1"/>
</dbReference>
<reference evidence="5 6" key="1">
    <citation type="journal article" date="2024" name="G3 (Bethesda)">
        <title>Genome assembly of Hibiscus sabdariffa L. provides insights into metabolisms of medicinal natural products.</title>
        <authorList>
            <person name="Kim T."/>
        </authorList>
    </citation>
    <scope>NUCLEOTIDE SEQUENCE [LARGE SCALE GENOMIC DNA]</scope>
    <source>
        <strain evidence="5">TK-2024</strain>
        <tissue evidence="5">Old leaves</tissue>
    </source>
</reference>
<dbReference type="InterPro" id="IPR001087">
    <property type="entry name" value="GDSL"/>
</dbReference>
<gene>
    <name evidence="5" type="ORF">V6N11_024585</name>
</gene>
<dbReference type="InterPro" id="IPR036514">
    <property type="entry name" value="SGNH_hydro_sf"/>
</dbReference>
<organism evidence="5 6">
    <name type="scientific">Hibiscus sabdariffa</name>
    <name type="common">roselle</name>
    <dbReference type="NCBI Taxonomy" id="183260"/>
    <lineage>
        <taxon>Eukaryota</taxon>
        <taxon>Viridiplantae</taxon>
        <taxon>Streptophyta</taxon>
        <taxon>Embryophyta</taxon>
        <taxon>Tracheophyta</taxon>
        <taxon>Spermatophyta</taxon>
        <taxon>Magnoliopsida</taxon>
        <taxon>eudicotyledons</taxon>
        <taxon>Gunneridae</taxon>
        <taxon>Pentapetalae</taxon>
        <taxon>rosids</taxon>
        <taxon>malvids</taxon>
        <taxon>Malvales</taxon>
        <taxon>Malvaceae</taxon>
        <taxon>Malvoideae</taxon>
        <taxon>Hibiscus</taxon>
    </lineage>
</organism>
<evidence type="ECO:0008006" key="7">
    <source>
        <dbReference type="Google" id="ProtNLM"/>
    </source>
</evidence>
<evidence type="ECO:0000256" key="1">
    <source>
        <dbReference type="ARBA" id="ARBA00008668"/>
    </source>
</evidence>
<evidence type="ECO:0000256" key="4">
    <source>
        <dbReference type="ARBA" id="ARBA00023180"/>
    </source>
</evidence>
<dbReference type="PANTHER" id="PTHR22835:SF458">
    <property type="entry name" value="GDSL ESTERASE_LIPASE"/>
    <property type="match status" value="1"/>
</dbReference>
<evidence type="ECO:0000256" key="2">
    <source>
        <dbReference type="ARBA" id="ARBA00022729"/>
    </source>
</evidence>
<dbReference type="EMBL" id="JBBPBN010000035">
    <property type="protein sequence ID" value="KAK9001887.1"/>
    <property type="molecule type" value="Genomic_DNA"/>
</dbReference>
<name>A0ABR2QMJ0_9ROSI</name>
<dbReference type="InterPro" id="IPR035669">
    <property type="entry name" value="SGNH_plant_lipase-like"/>
</dbReference>
<proteinExistence type="inferred from homology"/>
<dbReference type="CDD" id="cd01837">
    <property type="entry name" value="SGNH_plant_lipase_like"/>
    <property type="match status" value="1"/>
</dbReference>
<evidence type="ECO:0000256" key="3">
    <source>
        <dbReference type="ARBA" id="ARBA00022801"/>
    </source>
</evidence>
<dbReference type="Proteomes" id="UP001396334">
    <property type="component" value="Unassembled WGS sequence"/>
</dbReference>